<evidence type="ECO:0000256" key="8">
    <source>
        <dbReference type="ARBA" id="ARBA00022840"/>
    </source>
</evidence>
<evidence type="ECO:0000256" key="7">
    <source>
        <dbReference type="ARBA" id="ARBA00022741"/>
    </source>
</evidence>
<dbReference type="GO" id="GO:0000049">
    <property type="term" value="F:tRNA binding"/>
    <property type="evidence" value="ECO:0007669"/>
    <property type="project" value="InterPro"/>
</dbReference>
<sequence length="343" mass="38843">MDSRKAIEELKLEFTNKIKSVSTLEDLEKLRVEFIGRKGKVTELLKQIPKLPPEERKEFGRACNALKAEIERAVKEKGAQIKEALKRERLKKEEIDVTLPGRKRPVGALHPVTKTLKEIVRIFTSMGFAVAEGPEVETDFYNFEALNIPKGHPAREMQDTFYITDEVVLRTHTSPVQVRVMESQRPPIQIIAPGKVYRKDADVTHTPMFHQVEGLMVDERVTFADLKGVLELFLREIFGSDTKVRFRPSYFPFTEPSAEVDIGCVICGGKGCKVCKGTGWLEILGCGMVDPAVFKAVGINPDTYQGFAFGMGVERIAMLKYGIDDLRLFFENDLRFLRQFRGA</sequence>
<keyword evidence="10 13" id="KW-0648">Protein biosynthesis</keyword>
<evidence type="ECO:0000256" key="11">
    <source>
        <dbReference type="ARBA" id="ARBA00023146"/>
    </source>
</evidence>
<dbReference type="GO" id="GO:0005524">
    <property type="term" value="F:ATP binding"/>
    <property type="evidence" value="ECO:0007669"/>
    <property type="project" value="UniProtKB-UniRule"/>
</dbReference>
<dbReference type="PANTHER" id="PTHR11538">
    <property type="entry name" value="PHENYLALANYL-TRNA SYNTHETASE"/>
    <property type="match status" value="1"/>
</dbReference>
<dbReference type="CDD" id="cd00496">
    <property type="entry name" value="PheRS_alpha_core"/>
    <property type="match status" value="1"/>
</dbReference>
<dbReference type="RefSeq" id="WP_013537953.1">
    <property type="nucleotide sequence ID" value="NC_014926.1"/>
</dbReference>
<evidence type="ECO:0000256" key="12">
    <source>
        <dbReference type="ARBA" id="ARBA00049255"/>
    </source>
</evidence>
<dbReference type="NCBIfam" id="TIGR00468">
    <property type="entry name" value="pheS"/>
    <property type="match status" value="1"/>
</dbReference>
<dbReference type="InterPro" id="IPR004529">
    <property type="entry name" value="Phe-tRNA-synth_IIc_asu"/>
</dbReference>
<dbReference type="EMBL" id="CP002444">
    <property type="protein sequence ID" value="ADU97167.1"/>
    <property type="molecule type" value="Genomic_DNA"/>
</dbReference>
<dbReference type="Pfam" id="PF01409">
    <property type="entry name" value="tRNA-synt_2d"/>
    <property type="match status" value="1"/>
</dbReference>
<dbReference type="InterPro" id="IPR004188">
    <property type="entry name" value="Phe-tRNA_ligase_II_N"/>
</dbReference>
<dbReference type="PROSITE" id="PS50862">
    <property type="entry name" value="AA_TRNA_LIGASE_II"/>
    <property type="match status" value="1"/>
</dbReference>
<keyword evidence="14" id="KW-0175">Coiled coil</keyword>
<evidence type="ECO:0000313" key="16">
    <source>
        <dbReference type="EMBL" id="ADU97167.1"/>
    </source>
</evidence>
<keyword evidence="9 13" id="KW-0460">Magnesium</keyword>
<dbReference type="HAMAP" id="MF_00281">
    <property type="entry name" value="Phe_tRNA_synth_alpha1"/>
    <property type="match status" value="1"/>
</dbReference>
<evidence type="ECO:0000256" key="13">
    <source>
        <dbReference type="HAMAP-Rule" id="MF_00281"/>
    </source>
</evidence>
<keyword evidence="8 13" id="KW-0067">ATP-binding</keyword>
<dbReference type="SUPFAM" id="SSF55681">
    <property type="entry name" value="Class II aaRS and biotin synthetases"/>
    <property type="match status" value="1"/>
</dbReference>
<comment type="catalytic activity">
    <reaction evidence="12 13">
        <text>tRNA(Phe) + L-phenylalanine + ATP = L-phenylalanyl-tRNA(Phe) + AMP + diphosphate + H(+)</text>
        <dbReference type="Rhea" id="RHEA:19413"/>
        <dbReference type="Rhea" id="RHEA-COMP:9668"/>
        <dbReference type="Rhea" id="RHEA-COMP:9699"/>
        <dbReference type="ChEBI" id="CHEBI:15378"/>
        <dbReference type="ChEBI" id="CHEBI:30616"/>
        <dbReference type="ChEBI" id="CHEBI:33019"/>
        <dbReference type="ChEBI" id="CHEBI:58095"/>
        <dbReference type="ChEBI" id="CHEBI:78442"/>
        <dbReference type="ChEBI" id="CHEBI:78531"/>
        <dbReference type="ChEBI" id="CHEBI:456215"/>
        <dbReference type="EC" id="6.1.1.20"/>
    </reaction>
</comment>
<organism evidence="16 17">
    <name type="scientific">Thermovibrio ammonificans (strain DSM 15698 / JCM 12110 / HB-1)</name>
    <dbReference type="NCBI Taxonomy" id="648996"/>
    <lineage>
        <taxon>Bacteria</taxon>
        <taxon>Pseudomonadati</taxon>
        <taxon>Aquificota</taxon>
        <taxon>Aquificia</taxon>
        <taxon>Desulfurobacteriales</taxon>
        <taxon>Desulfurobacteriaceae</taxon>
        <taxon>Thermovibrio</taxon>
    </lineage>
</organism>
<dbReference type="AlphaFoldDB" id="E8T2V8"/>
<dbReference type="GO" id="GO:0004826">
    <property type="term" value="F:phenylalanine-tRNA ligase activity"/>
    <property type="evidence" value="ECO:0007669"/>
    <property type="project" value="UniProtKB-UniRule"/>
</dbReference>
<dbReference type="InterPro" id="IPR045864">
    <property type="entry name" value="aa-tRNA-synth_II/BPL/LPL"/>
</dbReference>
<feature type="domain" description="Aminoacyl-transfer RNA synthetases class-II family profile" evidence="15">
    <location>
        <begin position="119"/>
        <end position="319"/>
    </location>
</feature>
<dbReference type="PANTHER" id="PTHR11538:SF41">
    <property type="entry name" value="PHENYLALANINE--TRNA LIGASE, MITOCHONDRIAL"/>
    <property type="match status" value="1"/>
</dbReference>
<protein>
    <recommendedName>
        <fullName evidence="13">Phenylalanine--tRNA ligase alpha subunit</fullName>
        <ecNumber evidence="13">6.1.1.20</ecNumber>
    </recommendedName>
    <alternativeName>
        <fullName evidence="13">Phenylalanyl-tRNA synthetase alpha subunit</fullName>
        <shortName evidence="13">PheRS</shortName>
    </alternativeName>
</protein>
<accession>E8T2V8</accession>
<dbReference type="EC" id="6.1.1.20" evidence="13"/>
<keyword evidence="11 13" id="KW-0030">Aminoacyl-tRNA synthetase</keyword>
<evidence type="ECO:0000256" key="6">
    <source>
        <dbReference type="ARBA" id="ARBA00022723"/>
    </source>
</evidence>
<evidence type="ECO:0000256" key="4">
    <source>
        <dbReference type="ARBA" id="ARBA00022490"/>
    </source>
</evidence>
<dbReference type="KEGG" id="tam:Theam_1203"/>
<dbReference type="SUPFAM" id="SSF46589">
    <property type="entry name" value="tRNA-binding arm"/>
    <property type="match status" value="1"/>
</dbReference>
<evidence type="ECO:0000256" key="2">
    <source>
        <dbReference type="ARBA" id="ARBA00010207"/>
    </source>
</evidence>
<dbReference type="InterPro" id="IPR002319">
    <property type="entry name" value="Phenylalanyl-tRNA_Synthase"/>
</dbReference>
<dbReference type="GO" id="GO:0006432">
    <property type="term" value="P:phenylalanyl-tRNA aminoacylation"/>
    <property type="evidence" value="ECO:0007669"/>
    <property type="project" value="UniProtKB-UniRule"/>
</dbReference>
<feature type="coiled-coil region" evidence="14">
    <location>
        <begin position="56"/>
        <end position="87"/>
    </location>
</feature>
<reference evidence="16" key="1">
    <citation type="submission" date="2011-01" db="EMBL/GenBank/DDBJ databases">
        <title>Complete sequence of chromosome of Thermovibrio ammonificans HB-1.</title>
        <authorList>
            <consortium name="US DOE Joint Genome Institute"/>
            <person name="Lucas S."/>
            <person name="Copeland A."/>
            <person name="Lapidus A."/>
            <person name="Cheng J.-F."/>
            <person name="Goodwin L."/>
            <person name="Pitluck S."/>
            <person name="Davenport K."/>
            <person name="Detter J.C."/>
            <person name="Han C."/>
            <person name="Tapia R."/>
            <person name="Land M."/>
            <person name="Hauser L."/>
            <person name="Kyrpides N."/>
            <person name="Ivanova N."/>
            <person name="Ovchinnikova G."/>
            <person name="Vetriani C."/>
            <person name="Woyke T."/>
        </authorList>
    </citation>
    <scope>NUCLEOTIDE SEQUENCE [LARGE SCALE GENOMIC DNA]</scope>
    <source>
        <strain evidence="16">HB-1</strain>
    </source>
</reference>
<evidence type="ECO:0000256" key="1">
    <source>
        <dbReference type="ARBA" id="ARBA00004496"/>
    </source>
</evidence>
<comment type="similarity">
    <text evidence="2 13">Belongs to the class-II aminoacyl-tRNA synthetase family. Phe-tRNA synthetase alpha subunit type 1 subfamily.</text>
</comment>
<evidence type="ECO:0000256" key="9">
    <source>
        <dbReference type="ARBA" id="ARBA00022842"/>
    </source>
</evidence>
<feature type="binding site" evidence="13">
    <location>
        <position position="255"/>
    </location>
    <ligand>
        <name>Mg(2+)</name>
        <dbReference type="ChEBI" id="CHEBI:18420"/>
        <note>shared with beta subunit</note>
    </ligand>
</feature>
<evidence type="ECO:0000259" key="15">
    <source>
        <dbReference type="PROSITE" id="PS50862"/>
    </source>
</evidence>
<dbReference type="Pfam" id="PF02912">
    <property type="entry name" value="Phe_tRNA-synt_N"/>
    <property type="match status" value="1"/>
</dbReference>
<dbReference type="InterPro" id="IPR022911">
    <property type="entry name" value="Phe_tRNA_ligase_alpha1_bac"/>
</dbReference>
<comment type="subunit">
    <text evidence="3 13">Tetramer of two alpha and two beta subunits.</text>
</comment>
<keyword evidence="4 13" id="KW-0963">Cytoplasm</keyword>
<dbReference type="FunFam" id="3.30.930.10:FF:000003">
    <property type="entry name" value="Phenylalanine--tRNA ligase alpha subunit"/>
    <property type="match status" value="1"/>
</dbReference>
<dbReference type="GO" id="GO:0000287">
    <property type="term" value="F:magnesium ion binding"/>
    <property type="evidence" value="ECO:0007669"/>
    <property type="project" value="UniProtKB-UniRule"/>
</dbReference>
<dbReference type="OrthoDB" id="9800719at2"/>
<keyword evidence="17" id="KW-1185">Reference proteome</keyword>
<keyword evidence="6 13" id="KW-0479">Metal-binding</keyword>
<dbReference type="InterPro" id="IPR006195">
    <property type="entry name" value="aa-tRNA-synth_II"/>
</dbReference>
<evidence type="ECO:0000256" key="10">
    <source>
        <dbReference type="ARBA" id="ARBA00022917"/>
    </source>
</evidence>
<comment type="subcellular location">
    <subcellularLocation>
        <location evidence="1 13">Cytoplasm</location>
    </subcellularLocation>
</comment>
<keyword evidence="7 13" id="KW-0547">Nucleotide-binding</keyword>
<dbReference type="GO" id="GO:0005737">
    <property type="term" value="C:cytoplasm"/>
    <property type="evidence" value="ECO:0007669"/>
    <property type="project" value="UniProtKB-SubCell"/>
</dbReference>
<proteinExistence type="inferred from homology"/>
<dbReference type="eggNOG" id="COG0016">
    <property type="taxonomic scope" value="Bacteria"/>
</dbReference>
<name>E8T2V8_THEA1</name>
<evidence type="ECO:0000256" key="3">
    <source>
        <dbReference type="ARBA" id="ARBA00011209"/>
    </source>
</evidence>
<dbReference type="Gene3D" id="3.30.930.10">
    <property type="entry name" value="Bira Bifunctional Protein, Domain 2"/>
    <property type="match status" value="1"/>
</dbReference>
<evidence type="ECO:0000256" key="5">
    <source>
        <dbReference type="ARBA" id="ARBA00022598"/>
    </source>
</evidence>
<evidence type="ECO:0000256" key="14">
    <source>
        <dbReference type="SAM" id="Coils"/>
    </source>
</evidence>
<dbReference type="InterPro" id="IPR010978">
    <property type="entry name" value="tRNA-bd_arm"/>
</dbReference>
<dbReference type="STRING" id="648996.Theam_1203"/>
<comment type="cofactor">
    <cofactor evidence="13">
        <name>Mg(2+)</name>
        <dbReference type="ChEBI" id="CHEBI:18420"/>
    </cofactor>
    <text evidence="13">Binds 2 magnesium ions per tetramer.</text>
</comment>
<evidence type="ECO:0000313" key="17">
    <source>
        <dbReference type="Proteomes" id="UP000006362"/>
    </source>
</evidence>
<dbReference type="Proteomes" id="UP000006362">
    <property type="component" value="Chromosome"/>
</dbReference>
<gene>
    <name evidence="13" type="primary">pheS</name>
    <name evidence="16" type="ordered locus">Theam_1203</name>
</gene>
<dbReference type="HOGENOM" id="CLU_025086_0_1_0"/>
<keyword evidence="5 13" id="KW-0436">Ligase</keyword>